<dbReference type="SUPFAM" id="SSF46785">
    <property type="entry name" value="Winged helix' DNA-binding domain"/>
    <property type="match status" value="1"/>
</dbReference>
<dbReference type="GO" id="GO:0006950">
    <property type="term" value="P:response to stress"/>
    <property type="evidence" value="ECO:0007669"/>
    <property type="project" value="TreeGrafter"/>
</dbReference>
<dbReference type="RefSeq" id="WP_117361357.1">
    <property type="nucleotide sequence ID" value="NZ_QURH01001016.1"/>
</dbReference>
<dbReference type="SMART" id="SM00347">
    <property type="entry name" value="HTH_MARR"/>
    <property type="match status" value="1"/>
</dbReference>
<dbReference type="Pfam" id="PF01047">
    <property type="entry name" value="MarR"/>
    <property type="match status" value="1"/>
</dbReference>
<name>A0A372JAI9_9ACTN</name>
<proteinExistence type="predicted"/>
<protein>
    <submittedName>
        <fullName evidence="2">MarR family transcriptional regulator</fullName>
    </submittedName>
</protein>
<gene>
    <name evidence="2" type="ORF">DZF91_35170</name>
</gene>
<dbReference type="InterPro" id="IPR036390">
    <property type="entry name" value="WH_DNA-bd_sf"/>
</dbReference>
<keyword evidence="3" id="KW-1185">Reference proteome</keyword>
<evidence type="ECO:0000313" key="2">
    <source>
        <dbReference type="EMBL" id="RFU37007.1"/>
    </source>
</evidence>
<feature type="domain" description="HTH marR-type" evidence="1">
    <location>
        <begin position="1"/>
        <end position="138"/>
    </location>
</feature>
<evidence type="ECO:0000259" key="1">
    <source>
        <dbReference type="PROSITE" id="PS50995"/>
    </source>
</evidence>
<evidence type="ECO:0000313" key="3">
    <source>
        <dbReference type="Proteomes" id="UP000261811"/>
    </source>
</evidence>
<sequence length="151" mass="17065">MQKPTDLVEYETMLLGRHRPLLSSGPESEIGGLERTAYIVLSRVRVEGPMTIRRLSEAFGLDQSTLNRQTSALVRAGLLERIPDPDGGIARKFRLTAEGERRLDECREEIVRGLDKVMADWSAEDVAAFAAFLQRFNTDIERLSGRPWPRP</sequence>
<dbReference type="GO" id="GO:0003700">
    <property type="term" value="F:DNA-binding transcription factor activity"/>
    <property type="evidence" value="ECO:0007669"/>
    <property type="project" value="InterPro"/>
</dbReference>
<dbReference type="Gene3D" id="1.10.10.10">
    <property type="entry name" value="Winged helix-like DNA-binding domain superfamily/Winged helix DNA-binding domain"/>
    <property type="match status" value="1"/>
</dbReference>
<reference evidence="2 3" key="1">
    <citation type="submission" date="2018-08" db="EMBL/GenBank/DDBJ databases">
        <title>Actinomadura jelena sp. nov., a novel Actinomycete isolated from soil in Chad.</title>
        <authorList>
            <person name="Shi L."/>
        </authorList>
    </citation>
    <scope>NUCLEOTIDE SEQUENCE [LARGE SCALE GENOMIC DNA]</scope>
    <source>
        <strain evidence="2 3">NEAU-G17</strain>
    </source>
</reference>
<dbReference type="AlphaFoldDB" id="A0A372JAI9"/>
<dbReference type="InterPro" id="IPR000835">
    <property type="entry name" value="HTH_MarR-typ"/>
</dbReference>
<dbReference type="EMBL" id="QURH01001016">
    <property type="protein sequence ID" value="RFU37007.1"/>
    <property type="molecule type" value="Genomic_DNA"/>
</dbReference>
<dbReference type="Proteomes" id="UP000261811">
    <property type="component" value="Unassembled WGS sequence"/>
</dbReference>
<accession>A0A372JAI9</accession>
<dbReference type="PROSITE" id="PS50995">
    <property type="entry name" value="HTH_MARR_2"/>
    <property type="match status" value="1"/>
</dbReference>
<dbReference type="PANTHER" id="PTHR33164:SF57">
    <property type="entry name" value="MARR-FAMILY TRANSCRIPTIONAL REGULATOR"/>
    <property type="match status" value="1"/>
</dbReference>
<organism evidence="2 3">
    <name type="scientific">Actinomadura logoneensis</name>
    <dbReference type="NCBI Taxonomy" id="2293572"/>
    <lineage>
        <taxon>Bacteria</taxon>
        <taxon>Bacillati</taxon>
        <taxon>Actinomycetota</taxon>
        <taxon>Actinomycetes</taxon>
        <taxon>Streptosporangiales</taxon>
        <taxon>Thermomonosporaceae</taxon>
        <taxon>Actinomadura</taxon>
    </lineage>
</organism>
<comment type="caution">
    <text evidence="2">The sequence shown here is derived from an EMBL/GenBank/DDBJ whole genome shotgun (WGS) entry which is preliminary data.</text>
</comment>
<dbReference type="InterPro" id="IPR036388">
    <property type="entry name" value="WH-like_DNA-bd_sf"/>
</dbReference>
<dbReference type="PANTHER" id="PTHR33164">
    <property type="entry name" value="TRANSCRIPTIONAL REGULATOR, MARR FAMILY"/>
    <property type="match status" value="1"/>
</dbReference>
<dbReference type="OrthoDB" id="3239785at2"/>
<dbReference type="InterPro" id="IPR039422">
    <property type="entry name" value="MarR/SlyA-like"/>
</dbReference>
<dbReference type="PRINTS" id="PR00598">
    <property type="entry name" value="HTHMARR"/>
</dbReference>